<dbReference type="AlphaFoldDB" id="E3QZ26"/>
<evidence type="ECO:0000313" key="2">
    <source>
        <dbReference type="Proteomes" id="UP000008782"/>
    </source>
</evidence>
<proteinExistence type="predicted"/>
<protein>
    <submittedName>
        <fullName evidence="1">Uncharacterized protein</fullName>
    </submittedName>
</protein>
<dbReference type="RefSeq" id="XP_008100134.1">
    <property type="nucleotide sequence ID" value="XM_008101943.1"/>
</dbReference>
<dbReference type="eggNOG" id="ENOG502RA80">
    <property type="taxonomic scope" value="Eukaryota"/>
</dbReference>
<name>E3QZ26_COLGM</name>
<dbReference type="EMBL" id="GG697409">
    <property type="protein sequence ID" value="EFQ36114.1"/>
    <property type="molecule type" value="Genomic_DNA"/>
</dbReference>
<dbReference type="HOGENOM" id="CLU_2359605_0_0_1"/>
<organism evidence="2">
    <name type="scientific">Colletotrichum graminicola (strain M1.001 / M2 / FGSC 10212)</name>
    <name type="common">Maize anthracnose fungus</name>
    <name type="synonym">Glomerella graminicola</name>
    <dbReference type="NCBI Taxonomy" id="645133"/>
    <lineage>
        <taxon>Eukaryota</taxon>
        <taxon>Fungi</taxon>
        <taxon>Dikarya</taxon>
        <taxon>Ascomycota</taxon>
        <taxon>Pezizomycotina</taxon>
        <taxon>Sordariomycetes</taxon>
        <taxon>Hypocreomycetidae</taxon>
        <taxon>Glomerellales</taxon>
        <taxon>Glomerellaceae</taxon>
        <taxon>Colletotrichum</taxon>
        <taxon>Colletotrichum graminicola species complex</taxon>
    </lineage>
</organism>
<sequence length="96" mass="10776">MLEDMEDDGLLAFPTTDHDCSYAWAEDDDLEDVYSDFGAIFGGAANNGEIEDDGHSYEEYLDELDGISWVGERWQPEDLPSYQVIRGWAVGTAFTN</sequence>
<accession>E3QZ26</accession>
<evidence type="ECO:0000313" key="1">
    <source>
        <dbReference type="EMBL" id="EFQ36114.1"/>
    </source>
</evidence>
<dbReference type="VEuPathDB" id="FungiDB:GLRG_11258"/>
<reference evidence="2" key="1">
    <citation type="journal article" date="2012" name="Nat. Genet.">
        <title>Lifestyle transitions in plant pathogenic Colletotrichum fungi deciphered by genome and transcriptome analyses.</title>
        <authorList>
            <person name="O'Connell R.J."/>
            <person name="Thon M.R."/>
            <person name="Hacquard S."/>
            <person name="Amyotte S.G."/>
            <person name="Kleemann J."/>
            <person name="Torres M.F."/>
            <person name="Damm U."/>
            <person name="Buiate E.A."/>
            <person name="Epstein L."/>
            <person name="Alkan N."/>
            <person name="Altmueller J."/>
            <person name="Alvarado-Balderrama L."/>
            <person name="Bauser C.A."/>
            <person name="Becker C."/>
            <person name="Birren B.W."/>
            <person name="Chen Z."/>
            <person name="Choi J."/>
            <person name="Crouch J.A."/>
            <person name="Duvick J.P."/>
            <person name="Farman M.A."/>
            <person name="Gan P."/>
            <person name="Heiman D."/>
            <person name="Henrissat B."/>
            <person name="Howard R.J."/>
            <person name="Kabbage M."/>
            <person name="Koch C."/>
            <person name="Kracher B."/>
            <person name="Kubo Y."/>
            <person name="Law A.D."/>
            <person name="Lebrun M.-H."/>
            <person name="Lee Y.-H."/>
            <person name="Miyara I."/>
            <person name="Moore N."/>
            <person name="Neumann U."/>
            <person name="Nordstroem K."/>
            <person name="Panaccione D.G."/>
            <person name="Panstruga R."/>
            <person name="Place M."/>
            <person name="Proctor R.H."/>
            <person name="Prusky D."/>
            <person name="Rech G."/>
            <person name="Reinhardt R."/>
            <person name="Rollins J.A."/>
            <person name="Rounsley S."/>
            <person name="Schardl C.L."/>
            <person name="Schwartz D.C."/>
            <person name="Shenoy N."/>
            <person name="Shirasu K."/>
            <person name="Sikhakolli U.R."/>
            <person name="Stueber K."/>
            <person name="Sukno S.A."/>
            <person name="Sweigard J.A."/>
            <person name="Takano Y."/>
            <person name="Takahara H."/>
            <person name="Trail F."/>
            <person name="van der Does H.C."/>
            <person name="Voll L.M."/>
            <person name="Will I."/>
            <person name="Young S."/>
            <person name="Zeng Q."/>
            <person name="Zhang J."/>
            <person name="Zhou S."/>
            <person name="Dickman M.B."/>
            <person name="Schulze-Lefert P."/>
            <person name="Ver Loren van Themaat E."/>
            <person name="Ma L.-J."/>
            <person name="Vaillancourt L.J."/>
        </authorList>
    </citation>
    <scope>NUCLEOTIDE SEQUENCE [LARGE SCALE GENOMIC DNA]</scope>
    <source>
        <strain evidence="2">M1.001 / M2 / FGSC 10212</strain>
    </source>
</reference>
<dbReference type="OrthoDB" id="5387995at2759"/>
<dbReference type="Proteomes" id="UP000008782">
    <property type="component" value="Unassembled WGS sequence"/>
</dbReference>
<keyword evidence="2" id="KW-1185">Reference proteome</keyword>
<dbReference type="STRING" id="645133.E3QZ26"/>
<dbReference type="GeneID" id="24416623"/>
<gene>
    <name evidence="1" type="ORF">GLRG_11258</name>
</gene>